<dbReference type="InterPro" id="IPR019999">
    <property type="entry name" value="Anth_synth_I-like"/>
</dbReference>
<proteinExistence type="predicted"/>
<keyword evidence="3" id="KW-1185">Reference proteome</keyword>
<dbReference type="Gene3D" id="3.60.120.10">
    <property type="entry name" value="Anthranilate synthase"/>
    <property type="match status" value="1"/>
</dbReference>
<name>A0A7W2FVE0_9VIBR</name>
<comment type="caution">
    <text evidence="2">The sequence shown here is derived from an EMBL/GenBank/DDBJ whole genome shotgun (WGS) entry which is preliminary data.</text>
</comment>
<gene>
    <name evidence="2" type="ORF">H2O73_21655</name>
</gene>
<organism evidence="2 3">
    <name type="scientific">Vibrio marinisediminis</name>
    <dbReference type="NCBI Taxonomy" id="2758441"/>
    <lineage>
        <taxon>Bacteria</taxon>
        <taxon>Pseudomonadati</taxon>
        <taxon>Pseudomonadota</taxon>
        <taxon>Gammaproteobacteria</taxon>
        <taxon>Vibrionales</taxon>
        <taxon>Vibrionaceae</taxon>
        <taxon>Vibrio</taxon>
    </lineage>
</organism>
<evidence type="ECO:0000259" key="1">
    <source>
        <dbReference type="Pfam" id="PF00425"/>
    </source>
</evidence>
<protein>
    <submittedName>
        <fullName evidence="2">Chorismate-binding protein</fullName>
    </submittedName>
</protein>
<dbReference type="Pfam" id="PF00425">
    <property type="entry name" value="Chorismate_bind"/>
    <property type="match status" value="1"/>
</dbReference>
<dbReference type="SUPFAM" id="SSF56322">
    <property type="entry name" value="ADC synthase"/>
    <property type="match status" value="1"/>
</dbReference>
<accession>A0A7W2FVE0</accession>
<dbReference type="AlphaFoldDB" id="A0A7W2FVE0"/>
<sequence>HDDKERSENIMIVDLVRNDLSKTATKGSVKVKELCKIYTFNQVHQMISTVVSKVEKDIHPVDVIQTTFPMGSMTG</sequence>
<dbReference type="InterPro" id="IPR005801">
    <property type="entry name" value="ADC_synthase"/>
</dbReference>
<dbReference type="Proteomes" id="UP000571701">
    <property type="component" value="Unassembled WGS sequence"/>
</dbReference>
<feature type="non-terminal residue" evidence="2">
    <location>
        <position position="1"/>
    </location>
</feature>
<feature type="domain" description="Chorismate-utilising enzyme C-terminal" evidence="1">
    <location>
        <begin position="1"/>
        <end position="75"/>
    </location>
</feature>
<evidence type="ECO:0000313" key="3">
    <source>
        <dbReference type="Proteomes" id="UP000571701"/>
    </source>
</evidence>
<dbReference type="PANTHER" id="PTHR11236">
    <property type="entry name" value="AMINOBENZOATE/ANTHRANILATE SYNTHASE"/>
    <property type="match status" value="1"/>
</dbReference>
<dbReference type="PANTHER" id="PTHR11236:SF9">
    <property type="entry name" value="ANTHRANILATE SYNTHASE COMPONENT 1"/>
    <property type="match status" value="1"/>
</dbReference>
<dbReference type="InterPro" id="IPR015890">
    <property type="entry name" value="Chorismate_C"/>
</dbReference>
<dbReference type="GO" id="GO:0000162">
    <property type="term" value="P:L-tryptophan biosynthetic process"/>
    <property type="evidence" value="ECO:0007669"/>
    <property type="project" value="TreeGrafter"/>
</dbReference>
<feature type="non-terminal residue" evidence="2">
    <location>
        <position position="75"/>
    </location>
</feature>
<reference evidence="2 3" key="1">
    <citation type="submission" date="2020-07" db="EMBL/GenBank/DDBJ databases">
        <title>Vibrio marinisediminis sp. nov., isolated from marine sediment.</title>
        <authorList>
            <person name="Ji X."/>
        </authorList>
    </citation>
    <scope>NUCLEOTIDE SEQUENCE [LARGE SCALE GENOMIC DNA]</scope>
    <source>
        <strain evidence="2 3">404</strain>
    </source>
</reference>
<dbReference type="EMBL" id="JACFYF010000426">
    <property type="protein sequence ID" value="MBA5764958.1"/>
    <property type="molecule type" value="Genomic_DNA"/>
</dbReference>
<evidence type="ECO:0000313" key="2">
    <source>
        <dbReference type="EMBL" id="MBA5764958.1"/>
    </source>
</evidence>